<evidence type="ECO:0000256" key="6">
    <source>
        <dbReference type="ARBA" id="ARBA00013099"/>
    </source>
</evidence>
<keyword evidence="11 27" id="KW-0285">Flavoprotein</keyword>
<evidence type="ECO:0000256" key="2">
    <source>
        <dbReference type="ARBA" id="ARBA00002972"/>
    </source>
</evidence>
<evidence type="ECO:0000256" key="21">
    <source>
        <dbReference type="ARBA" id="ARBA00023075"/>
    </source>
</evidence>
<dbReference type="SUPFAM" id="SSF63380">
    <property type="entry name" value="Riboflavin synthase domain-like"/>
    <property type="match status" value="1"/>
</dbReference>
<keyword evidence="20 27" id="KW-0406">Ion transport</keyword>
<dbReference type="InterPro" id="IPR012675">
    <property type="entry name" value="Beta-grasp_dom_sf"/>
</dbReference>
<evidence type="ECO:0000256" key="17">
    <source>
        <dbReference type="ARBA" id="ARBA00023014"/>
    </source>
</evidence>
<dbReference type="Pfam" id="PF00111">
    <property type="entry name" value="Fer2"/>
    <property type="match status" value="1"/>
</dbReference>
<feature type="binding site" evidence="27">
    <location>
        <position position="81"/>
    </location>
    <ligand>
        <name>[2Fe-2S] cluster</name>
        <dbReference type="ChEBI" id="CHEBI:190135"/>
    </ligand>
</feature>
<evidence type="ECO:0000256" key="11">
    <source>
        <dbReference type="ARBA" id="ARBA00022630"/>
    </source>
</evidence>
<feature type="binding site" evidence="27">
    <location>
        <position position="113"/>
    </location>
    <ligand>
        <name>[2Fe-2S] cluster</name>
        <dbReference type="ChEBI" id="CHEBI:190135"/>
    </ligand>
</feature>
<evidence type="ECO:0000256" key="5">
    <source>
        <dbReference type="ARBA" id="ARBA00011309"/>
    </source>
</evidence>
<comment type="caution">
    <text evidence="30">The sequence shown here is derived from an EMBL/GenBank/DDBJ whole genome shotgun (WGS) entry which is preliminary data.</text>
</comment>
<feature type="binding site" evidence="27">
    <location>
        <position position="72"/>
    </location>
    <ligand>
        <name>[2Fe-2S] cluster</name>
        <dbReference type="ChEBI" id="CHEBI:190135"/>
    </ligand>
</feature>
<comment type="subunit">
    <text evidence="5 27">Composed of six subunits; NqrA, NqrB, NqrC, NqrD, NqrE and NqrF.</text>
</comment>
<comment type="cofactor">
    <cofactor evidence="1 27">
        <name>FAD</name>
        <dbReference type="ChEBI" id="CHEBI:57692"/>
    </cofactor>
</comment>
<dbReference type="CDD" id="cd06188">
    <property type="entry name" value="NADH_quinone_reductase"/>
    <property type="match status" value="1"/>
</dbReference>
<evidence type="ECO:0000256" key="8">
    <source>
        <dbReference type="ARBA" id="ARBA00022448"/>
    </source>
</evidence>
<dbReference type="InterPro" id="IPR036010">
    <property type="entry name" value="2Fe-2S_ferredoxin-like_sf"/>
</dbReference>
<evidence type="ECO:0000256" key="14">
    <source>
        <dbReference type="ARBA" id="ARBA00022827"/>
    </source>
</evidence>
<dbReference type="NCBIfam" id="TIGR01941">
    <property type="entry name" value="nqrF"/>
    <property type="match status" value="1"/>
</dbReference>
<evidence type="ECO:0000256" key="13">
    <source>
        <dbReference type="ARBA" id="ARBA00022723"/>
    </source>
</evidence>
<dbReference type="SUPFAM" id="SSF54292">
    <property type="entry name" value="2Fe-2S ferredoxin-like"/>
    <property type="match status" value="1"/>
</dbReference>
<feature type="domain" description="2Fe-2S ferredoxin-type" evidence="28">
    <location>
        <begin position="35"/>
        <end position="129"/>
    </location>
</feature>
<keyword evidence="17 27" id="KW-0411">Iron-sulfur</keyword>
<evidence type="ECO:0000256" key="10">
    <source>
        <dbReference type="ARBA" id="ARBA00022519"/>
    </source>
</evidence>
<evidence type="ECO:0000256" key="26">
    <source>
        <dbReference type="ARBA" id="ARBA00048891"/>
    </source>
</evidence>
<keyword evidence="23 27" id="KW-0739">Sodium transport</keyword>
<evidence type="ECO:0000256" key="15">
    <source>
        <dbReference type="ARBA" id="ARBA00022967"/>
    </source>
</evidence>
<dbReference type="PROSITE" id="PS51384">
    <property type="entry name" value="FAD_FR"/>
    <property type="match status" value="1"/>
</dbReference>
<accession>A0A1E8CGC5</accession>
<keyword evidence="15 27" id="KW-1278">Translocase</keyword>
<dbReference type="InterPro" id="IPR010205">
    <property type="entry name" value="NqrF"/>
</dbReference>
<dbReference type="CDD" id="cd00207">
    <property type="entry name" value="fer2"/>
    <property type="match status" value="1"/>
</dbReference>
<evidence type="ECO:0000259" key="28">
    <source>
        <dbReference type="PROSITE" id="PS51085"/>
    </source>
</evidence>
<dbReference type="InterPro" id="IPR008333">
    <property type="entry name" value="Cbr1-like_FAD-bd_dom"/>
</dbReference>
<dbReference type="PROSITE" id="PS51085">
    <property type="entry name" value="2FE2S_FER_2"/>
    <property type="match status" value="1"/>
</dbReference>
<keyword evidence="22 27" id="KW-0472">Membrane</keyword>
<dbReference type="Gene3D" id="3.10.20.30">
    <property type="match status" value="1"/>
</dbReference>
<keyword evidence="31" id="KW-1185">Reference proteome</keyword>
<keyword evidence="21 27" id="KW-0830">Ubiquinone</keyword>
<feature type="transmembrane region" description="Helical" evidence="27">
    <location>
        <begin position="6"/>
        <end position="26"/>
    </location>
</feature>
<evidence type="ECO:0000256" key="22">
    <source>
        <dbReference type="ARBA" id="ARBA00023136"/>
    </source>
</evidence>
<dbReference type="Proteomes" id="UP000175669">
    <property type="component" value="Unassembled WGS sequence"/>
</dbReference>
<evidence type="ECO:0000256" key="24">
    <source>
        <dbReference type="ARBA" id="ARBA00030032"/>
    </source>
</evidence>
<dbReference type="GO" id="GO:0046872">
    <property type="term" value="F:metal ion binding"/>
    <property type="evidence" value="ECO:0007669"/>
    <property type="project" value="UniProtKB-KW"/>
</dbReference>
<evidence type="ECO:0000313" key="30">
    <source>
        <dbReference type="EMBL" id="OFE11478.1"/>
    </source>
</evidence>
<dbReference type="Pfam" id="PF00175">
    <property type="entry name" value="NAD_binding_1"/>
    <property type="match status" value="1"/>
</dbReference>
<evidence type="ECO:0000256" key="23">
    <source>
        <dbReference type="ARBA" id="ARBA00023201"/>
    </source>
</evidence>
<dbReference type="InterPro" id="IPR001433">
    <property type="entry name" value="OxRdtase_FAD/NAD-bd"/>
</dbReference>
<feature type="binding site" evidence="27">
    <location>
        <position position="78"/>
    </location>
    <ligand>
        <name>[2Fe-2S] cluster</name>
        <dbReference type="ChEBI" id="CHEBI:190135"/>
    </ligand>
</feature>
<keyword evidence="27" id="KW-0812">Transmembrane</keyword>
<evidence type="ECO:0000256" key="27">
    <source>
        <dbReference type="HAMAP-Rule" id="MF_00430"/>
    </source>
</evidence>
<dbReference type="InterPro" id="IPR039261">
    <property type="entry name" value="FNR_nucleotide-bd"/>
</dbReference>
<dbReference type="PRINTS" id="PR00371">
    <property type="entry name" value="FPNCR"/>
</dbReference>
<evidence type="ECO:0000256" key="20">
    <source>
        <dbReference type="ARBA" id="ARBA00023065"/>
    </source>
</evidence>
<comment type="cofactor">
    <cofactor evidence="27">
        <name>[2Fe-2S] cluster</name>
        <dbReference type="ChEBI" id="CHEBI:190135"/>
    </cofactor>
    <text evidence="27">Binds 1 [2Fe-2S] cluster.</text>
</comment>
<keyword evidence="19 27" id="KW-0915">Sodium</keyword>
<comment type="catalytic activity">
    <reaction evidence="26 27">
        <text>a ubiquinone + n Na(+)(in) + NADH + H(+) = a ubiquinol + n Na(+)(out) + NAD(+)</text>
        <dbReference type="Rhea" id="RHEA:47748"/>
        <dbReference type="Rhea" id="RHEA-COMP:9565"/>
        <dbReference type="Rhea" id="RHEA-COMP:9566"/>
        <dbReference type="ChEBI" id="CHEBI:15378"/>
        <dbReference type="ChEBI" id="CHEBI:16389"/>
        <dbReference type="ChEBI" id="CHEBI:17976"/>
        <dbReference type="ChEBI" id="CHEBI:29101"/>
        <dbReference type="ChEBI" id="CHEBI:57540"/>
        <dbReference type="ChEBI" id="CHEBI:57945"/>
        <dbReference type="EC" id="7.2.1.1"/>
    </reaction>
</comment>
<dbReference type="SUPFAM" id="SSF52343">
    <property type="entry name" value="Ferredoxin reductase-like, C-terminal NADP-linked domain"/>
    <property type="match status" value="1"/>
</dbReference>
<dbReference type="Pfam" id="PF00970">
    <property type="entry name" value="FAD_binding_6"/>
    <property type="match status" value="1"/>
</dbReference>
<sequence>MDITTIVAGALMFTVVVMLLVMLILAARAKLVSSGDVKIEINGDPDKSITVPAGGKLLNTLADAGIYLSSACGGGGTCAQCKCKVMDGGGSMLPTEAGHFTMGEAKENWRLSCQVAVKQDMKVEVDPEFFGVKQWECEVISNHNVATFIKELVLKIPEGEVVDFRAGGYVQLEIPAHEVQYKDFEIDERFRDDWQKFGLFDLSSKCNETTIRAYSMANYPEEFGIIKFNIRVATPPPRTNYPPGIMSSYIFNMKPGDKIKVFGPYGEFFAKETENEMVFIGGGAGMAPMRSHIFDQLCRLNSNRKISFWYGARSKKEMFYVEDFDQLAAKHDNFVWHVALSEPQPEDNWTGYTGFIHNVVRDHYLIDHEAPEDCEYYMCGPPIMNASCIKMLKDLGVEDENIALDEFS</sequence>
<evidence type="ECO:0000256" key="19">
    <source>
        <dbReference type="ARBA" id="ARBA00023053"/>
    </source>
</evidence>
<evidence type="ECO:0000256" key="16">
    <source>
        <dbReference type="ARBA" id="ARBA00023004"/>
    </source>
</evidence>
<reference evidence="31" key="1">
    <citation type="submission" date="2016-07" db="EMBL/GenBank/DDBJ databases">
        <authorList>
            <person name="Florea S."/>
            <person name="Webb J.S."/>
            <person name="Jaromczyk J."/>
            <person name="Schardl C.L."/>
        </authorList>
    </citation>
    <scope>NUCLEOTIDE SEQUENCE [LARGE SCALE GENOMIC DNA]</scope>
    <source>
        <strain evidence="31">KCTC 42131</strain>
    </source>
</reference>
<feature type="domain" description="FAD-binding FR-type" evidence="29">
    <location>
        <begin position="132"/>
        <end position="271"/>
    </location>
</feature>
<evidence type="ECO:0000256" key="25">
    <source>
        <dbReference type="ARBA" id="ARBA00030787"/>
    </source>
</evidence>
<keyword evidence="13 27" id="KW-0479">Metal-binding</keyword>
<organism evidence="30 31">
    <name type="scientific">Pseudohongiella acticola</name>
    <dbReference type="NCBI Taxonomy" id="1524254"/>
    <lineage>
        <taxon>Bacteria</taxon>
        <taxon>Pseudomonadati</taxon>
        <taxon>Pseudomonadota</taxon>
        <taxon>Gammaproteobacteria</taxon>
        <taxon>Pseudomonadales</taxon>
        <taxon>Pseudohongiellaceae</taxon>
        <taxon>Pseudohongiella</taxon>
    </lineage>
</organism>
<evidence type="ECO:0000259" key="29">
    <source>
        <dbReference type="PROSITE" id="PS51384"/>
    </source>
</evidence>
<dbReference type="InterPro" id="IPR017927">
    <property type="entry name" value="FAD-bd_FR_type"/>
</dbReference>
<dbReference type="PIRSF" id="PIRSF000044">
    <property type="entry name" value="Cis_Diol_DH_RD"/>
    <property type="match status" value="1"/>
</dbReference>
<dbReference type="GO" id="GO:0009055">
    <property type="term" value="F:electron transfer activity"/>
    <property type="evidence" value="ECO:0007669"/>
    <property type="project" value="UniProtKB-UniRule"/>
</dbReference>
<gene>
    <name evidence="27" type="primary">nqrF</name>
    <name evidence="30" type="ORF">PHACT_13085</name>
</gene>
<evidence type="ECO:0000313" key="31">
    <source>
        <dbReference type="Proteomes" id="UP000175669"/>
    </source>
</evidence>
<dbReference type="OrthoDB" id="9806195at2"/>
<keyword evidence="16 27" id="KW-0408">Iron</keyword>
<keyword evidence="10" id="KW-0997">Cell inner membrane</keyword>
<dbReference type="STRING" id="1524254.PHACT_13085"/>
<dbReference type="EC" id="7.2.1.1" evidence="6 27"/>
<dbReference type="Gene3D" id="3.40.50.80">
    <property type="entry name" value="Nucleotide-binding domain of ferredoxin-NADP reductase (FNR) module"/>
    <property type="match status" value="1"/>
</dbReference>
<dbReference type="GO" id="GO:0005886">
    <property type="term" value="C:plasma membrane"/>
    <property type="evidence" value="ECO:0007669"/>
    <property type="project" value="UniProtKB-SubCell"/>
</dbReference>
<name>A0A1E8CGC5_9GAMM</name>
<evidence type="ECO:0000256" key="3">
    <source>
        <dbReference type="ARBA" id="ARBA00004533"/>
    </source>
</evidence>
<dbReference type="AlphaFoldDB" id="A0A1E8CGC5"/>
<comment type="subcellular location">
    <subcellularLocation>
        <location evidence="3">Cell inner membrane</location>
    </subcellularLocation>
    <subcellularLocation>
        <location evidence="27">Cell membrane</location>
        <topology evidence="27">Single-pass membrane protein</topology>
    </subcellularLocation>
</comment>
<proteinExistence type="inferred from homology"/>
<dbReference type="GO" id="GO:0006814">
    <property type="term" value="P:sodium ion transport"/>
    <property type="evidence" value="ECO:0007669"/>
    <property type="project" value="UniProtKB-UniRule"/>
</dbReference>
<evidence type="ECO:0000256" key="7">
    <source>
        <dbReference type="ARBA" id="ARBA00019729"/>
    </source>
</evidence>
<dbReference type="PANTHER" id="PTHR43644:SF1">
    <property type="entry name" value="NAD(P)H-FLAVIN REDUCTASE"/>
    <property type="match status" value="1"/>
</dbReference>
<dbReference type="GO" id="GO:0016655">
    <property type="term" value="F:oxidoreductase activity, acting on NAD(P)H, quinone or similar compound as acceptor"/>
    <property type="evidence" value="ECO:0007669"/>
    <property type="project" value="InterPro"/>
</dbReference>
<dbReference type="PANTHER" id="PTHR43644">
    <property type="entry name" value="NA(+)-TRANSLOCATING NADH-QUINONE REDUCTASE SUBUNIT"/>
    <property type="match status" value="1"/>
</dbReference>
<evidence type="ECO:0000256" key="12">
    <source>
        <dbReference type="ARBA" id="ARBA00022714"/>
    </source>
</evidence>
<keyword evidence="8 27" id="KW-0813">Transport</keyword>
<comment type="similarity">
    <text evidence="4 27">Belongs to the NqrF family.</text>
</comment>
<dbReference type="FunFam" id="3.40.50.80:FF:000014">
    <property type="entry name" value="Na(+)-translocating NADH-quinone reductase subunit F"/>
    <property type="match status" value="1"/>
</dbReference>
<dbReference type="GO" id="GO:0051537">
    <property type="term" value="F:2 iron, 2 sulfur cluster binding"/>
    <property type="evidence" value="ECO:0007669"/>
    <property type="project" value="UniProtKB-KW"/>
</dbReference>
<evidence type="ECO:0000256" key="18">
    <source>
        <dbReference type="ARBA" id="ARBA00023027"/>
    </source>
</evidence>
<dbReference type="InterPro" id="IPR001709">
    <property type="entry name" value="Flavoprot_Pyr_Nucl_cyt_Rdtase"/>
</dbReference>
<comment type="function">
    <text evidence="2 27">NQR complex catalyzes the reduction of ubiquinone-1 to ubiquinol by two successive reactions, coupled with the transport of Na(+) ions from the cytoplasm to the periplasm. The first step is catalyzed by NqrF, which accepts electrons from NADH and reduces ubiquinone-1 to ubisemiquinone by a one-electron transfer pathway.</text>
</comment>
<keyword evidence="27" id="KW-1133">Transmembrane helix</keyword>
<protein>
    <recommendedName>
        <fullName evidence="7 27">Na(+)-translocating NADH-quinone reductase subunit F</fullName>
        <shortName evidence="27">Na(+)-NQR subunit F</shortName>
        <shortName evidence="27">Na(+)-translocating NQR subunit F</shortName>
        <ecNumber evidence="6 27">7.2.1.1</ecNumber>
    </recommendedName>
    <alternativeName>
        <fullName evidence="25 27">NQR complex subunit F</fullName>
    </alternativeName>
    <alternativeName>
        <fullName evidence="24 27">NQR-1 subunit F</fullName>
    </alternativeName>
</protein>
<evidence type="ECO:0000256" key="4">
    <source>
        <dbReference type="ARBA" id="ARBA00005570"/>
    </source>
</evidence>
<dbReference type="InterPro" id="IPR017938">
    <property type="entry name" value="Riboflavin_synthase-like_b-brl"/>
</dbReference>
<dbReference type="InterPro" id="IPR001041">
    <property type="entry name" value="2Fe-2S_ferredoxin-type"/>
</dbReference>
<keyword evidence="14 27" id="KW-0274">FAD</keyword>
<keyword evidence="18 27" id="KW-0520">NAD</keyword>
<dbReference type="RefSeq" id="WP_070118728.1">
    <property type="nucleotide sequence ID" value="NZ_MASR01000002.1"/>
</dbReference>
<evidence type="ECO:0000256" key="1">
    <source>
        <dbReference type="ARBA" id="ARBA00001974"/>
    </source>
</evidence>
<dbReference type="EMBL" id="MASR01000002">
    <property type="protein sequence ID" value="OFE11478.1"/>
    <property type="molecule type" value="Genomic_DNA"/>
</dbReference>
<keyword evidence="9 27" id="KW-1003">Cell membrane</keyword>
<dbReference type="Gene3D" id="2.40.30.10">
    <property type="entry name" value="Translation factors"/>
    <property type="match status" value="1"/>
</dbReference>
<keyword evidence="12 27" id="KW-0001">2Fe-2S</keyword>
<dbReference type="HAMAP" id="MF_00430">
    <property type="entry name" value="NqrF"/>
    <property type="match status" value="1"/>
</dbReference>
<evidence type="ECO:0000256" key="9">
    <source>
        <dbReference type="ARBA" id="ARBA00022475"/>
    </source>
</evidence>